<feature type="binding site" evidence="3">
    <location>
        <position position="456"/>
    </location>
    <ligand>
        <name>Mg(2+)</name>
        <dbReference type="ChEBI" id="CHEBI:18420"/>
    </ligand>
</feature>
<dbReference type="GO" id="GO:0051287">
    <property type="term" value="F:NAD binding"/>
    <property type="evidence" value="ECO:0007669"/>
    <property type="project" value="InterPro"/>
</dbReference>
<dbReference type="PANTHER" id="PTHR43485:SF1">
    <property type="entry name" value="FORMATE HYDROGENLYASE SUBUNIT 5-RELATED"/>
    <property type="match status" value="1"/>
</dbReference>
<dbReference type="InterPro" id="IPR001268">
    <property type="entry name" value="NADH_UbQ_OxRdtase_30kDa_su"/>
</dbReference>
<dbReference type="Gene3D" id="1.10.645.10">
    <property type="entry name" value="Cytochrome-c3 Hydrogenase, chain B"/>
    <property type="match status" value="1"/>
</dbReference>
<sequence>MRNCETISLKLDELQPAAQQLLANGGRMQGVYAWYSASGQARLRYVATRPGYETCLGWSVDVGDDPVPSLAAVCPLLGWHEREIMEMSGIAFVGHPEPERLVTACFPDAPTGPLVPPEAGAGERFATLSAPSLPAVSGKHVQLLPFGPVRADVLECAQFVFYYVGEGILYYHPNLFLKHRGMEKQFEGVECGAATLLAERVSGVDSFAQALAYVQAVEDAAQCSVPKRAEWFRVIAAELERIYNHLHYLGHLCHTTTLKVGESQGKLLEELAKQINARACGSRFLRNLLWPGGVRRELDIYAVAKGLSCLKPQIETYIGLIERTTSHLDRLISTAPLSQKLAFDQGATGPVERASGVDRDLRRDHPYAMYRTLAPAVALEAGGDACARMRVRIAELRASIDLVERAIDGVAPGGPILAACPVPAAGEGLGWAESSRGTVMYAVHFDDAGRLARVKIKSPSFANWRVFQSTVYDSNMMDYAINEASFGLTIAGCAR</sequence>
<dbReference type="InterPro" id="IPR037232">
    <property type="entry name" value="NADH_quin_OxRdtase_su_C/D-like"/>
</dbReference>
<dbReference type="Gene3D" id="3.30.460.80">
    <property type="entry name" value="NADH:ubiquinone oxidoreductase, 30kDa subunit"/>
    <property type="match status" value="1"/>
</dbReference>
<keyword evidence="2" id="KW-0520">NAD</keyword>
<dbReference type="EMBL" id="LPJR01000076">
    <property type="protein sequence ID" value="KWF20813.1"/>
    <property type="molecule type" value="Genomic_DNA"/>
</dbReference>
<dbReference type="Pfam" id="PF00346">
    <property type="entry name" value="Complex1_49kDa"/>
    <property type="match status" value="2"/>
</dbReference>
<proteinExistence type="predicted"/>
<evidence type="ECO:0000256" key="3">
    <source>
        <dbReference type="PIRSR" id="PIRSR601501-1"/>
    </source>
</evidence>
<dbReference type="SUPFAM" id="SSF143243">
    <property type="entry name" value="Nqo5-like"/>
    <property type="match status" value="1"/>
</dbReference>
<evidence type="ECO:0000259" key="5">
    <source>
        <dbReference type="Pfam" id="PF00346"/>
    </source>
</evidence>
<keyword evidence="3" id="KW-0460">Magnesium</keyword>
<protein>
    <recommendedName>
        <fullName evidence="8">Hydrogenase-3 subunit E</fullName>
    </recommendedName>
</protein>
<keyword evidence="3" id="KW-0479">Metal-binding</keyword>
<feature type="domain" description="NADH-quinone oxidoreductase subunit D" evidence="5">
    <location>
        <begin position="423"/>
        <end position="493"/>
    </location>
</feature>
<organism evidence="6 7">
    <name type="scientific">Burkholderia pseudomultivorans</name>
    <dbReference type="NCBI Taxonomy" id="1207504"/>
    <lineage>
        <taxon>Bacteria</taxon>
        <taxon>Pseudomonadati</taxon>
        <taxon>Pseudomonadota</taxon>
        <taxon>Betaproteobacteria</taxon>
        <taxon>Burkholderiales</taxon>
        <taxon>Burkholderiaceae</taxon>
        <taxon>Burkholderia</taxon>
        <taxon>Burkholderia cepacia complex</taxon>
    </lineage>
</organism>
<evidence type="ECO:0008006" key="8">
    <source>
        <dbReference type="Google" id="ProtNLM"/>
    </source>
</evidence>
<accession>A0A132E918</accession>
<evidence type="ECO:0000313" key="7">
    <source>
        <dbReference type="Proteomes" id="UP000062912"/>
    </source>
</evidence>
<gene>
    <name evidence="6" type="ORF">WT56_29545</name>
</gene>
<dbReference type="InterPro" id="IPR052197">
    <property type="entry name" value="ComplexI_49kDa-like"/>
</dbReference>
<dbReference type="GO" id="GO:0016651">
    <property type="term" value="F:oxidoreductase activity, acting on NAD(P)H"/>
    <property type="evidence" value="ECO:0007669"/>
    <property type="project" value="InterPro"/>
</dbReference>
<feature type="domain" description="NADH:ubiquinone oxidoreductase 30kDa subunit" evidence="4">
    <location>
        <begin position="59"/>
        <end position="103"/>
    </location>
</feature>
<dbReference type="GO" id="GO:0048038">
    <property type="term" value="F:quinone binding"/>
    <property type="evidence" value="ECO:0007669"/>
    <property type="project" value="InterPro"/>
</dbReference>
<dbReference type="RefSeq" id="WP_060246129.1">
    <property type="nucleotide sequence ID" value="NZ_LPJR01000076.1"/>
</dbReference>
<dbReference type="GO" id="GO:0008137">
    <property type="term" value="F:NADH dehydrogenase (ubiquinone) activity"/>
    <property type="evidence" value="ECO:0007669"/>
    <property type="project" value="InterPro"/>
</dbReference>
<dbReference type="AlphaFoldDB" id="A0A132E918"/>
<dbReference type="PANTHER" id="PTHR43485">
    <property type="entry name" value="HYDROGENASE-4 COMPONENT G"/>
    <property type="match status" value="1"/>
</dbReference>
<evidence type="ECO:0000313" key="6">
    <source>
        <dbReference type="EMBL" id="KWF20813.1"/>
    </source>
</evidence>
<feature type="binding site" evidence="3">
    <location>
        <position position="183"/>
    </location>
    <ligand>
        <name>Mg(2+)</name>
        <dbReference type="ChEBI" id="CHEBI:18420"/>
    </ligand>
</feature>
<dbReference type="Proteomes" id="UP000062912">
    <property type="component" value="Unassembled WGS sequence"/>
</dbReference>
<name>A0A132E918_9BURK</name>
<keyword evidence="1" id="KW-0560">Oxidoreductase</keyword>
<dbReference type="InterPro" id="IPR001501">
    <property type="entry name" value="Ni-dep_hyd_lsu"/>
</dbReference>
<evidence type="ECO:0000256" key="1">
    <source>
        <dbReference type="ARBA" id="ARBA00023002"/>
    </source>
</evidence>
<evidence type="ECO:0000256" key="2">
    <source>
        <dbReference type="ARBA" id="ARBA00023027"/>
    </source>
</evidence>
<dbReference type="Pfam" id="PF00329">
    <property type="entry name" value="Complex1_30kDa"/>
    <property type="match status" value="1"/>
</dbReference>
<dbReference type="InterPro" id="IPR029014">
    <property type="entry name" value="NiFe-Hase_large"/>
</dbReference>
<comment type="caution">
    <text evidence="6">The sequence shown here is derived from an EMBL/GenBank/DDBJ whole genome shotgun (WGS) entry which is preliminary data.</text>
</comment>
<reference evidence="6 7" key="1">
    <citation type="submission" date="2015-11" db="EMBL/GenBank/DDBJ databases">
        <title>Expanding the genomic diversity of Burkholderia species for the development of highly accurate diagnostics.</title>
        <authorList>
            <person name="Sahl J."/>
            <person name="Keim P."/>
            <person name="Wagner D."/>
        </authorList>
    </citation>
    <scope>NUCLEOTIDE SEQUENCE [LARGE SCALE GENOMIC DNA]</scope>
    <source>
        <strain evidence="6 7">MSMB368WGS</strain>
    </source>
</reference>
<dbReference type="Pfam" id="PF00374">
    <property type="entry name" value="NiFeSe_Hases"/>
    <property type="match status" value="1"/>
</dbReference>
<dbReference type="GO" id="GO:0016151">
    <property type="term" value="F:nickel cation binding"/>
    <property type="evidence" value="ECO:0007669"/>
    <property type="project" value="InterPro"/>
</dbReference>
<evidence type="ECO:0000259" key="4">
    <source>
        <dbReference type="Pfam" id="PF00329"/>
    </source>
</evidence>
<feature type="domain" description="NADH-quinone oxidoreductase subunit D" evidence="5">
    <location>
        <begin position="273"/>
        <end position="418"/>
    </location>
</feature>
<dbReference type="SUPFAM" id="SSF56762">
    <property type="entry name" value="HydB/Nqo4-like"/>
    <property type="match status" value="1"/>
</dbReference>
<dbReference type="InterPro" id="IPR001135">
    <property type="entry name" value="NADH_Q_OxRdtase_suD"/>
</dbReference>